<proteinExistence type="predicted"/>
<sequence length="92" mass="10756">MVWEKLQAPIVNLKPQCLEDKGPHRVLSTHSYLMLHADKELRIPPASSQEGCERTWLASQWKRDGIEPYFISYDLCSVANDRCHFHLLLQEH</sequence>
<organism evidence="1 2">
    <name type="scientific">Liparis tanakae</name>
    <name type="common">Tanaka's snailfish</name>
    <dbReference type="NCBI Taxonomy" id="230148"/>
    <lineage>
        <taxon>Eukaryota</taxon>
        <taxon>Metazoa</taxon>
        <taxon>Chordata</taxon>
        <taxon>Craniata</taxon>
        <taxon>Vertebrata</taxon>
        <taxon>Euteleostomi</taxon>
        <taxon>Actinopterygii</taxon>
        <taxon>Neopterygii</taxon>
        <taxon>Teleostei</taxon>
        <taxon>Neoteleostei</taxon>
        <taxon>Acanthomorphata</taxon>
        <taxon>Eupercaria</taxon>
        <taxon>Perciformes</taxon>
        <taxon>Cottioidei</taxon>
        <taxon>Cottales</taxon>
        <taxon>Liparidae</taxon>
        <taxon>Liparis</taxon>
    </lineage>
</organism>
<reference evidence="1 2" key="1">
    <citation type="submission" date="2019-03" db="EMBL/GenBank/DDBJ databases">
        <title>First draft genome of Liparis tanakae, snailfish: a comprehensive survey of snailfish specific genes.</title>
        <authorList>
            <person name="Kim W."/>
            <person name="Song I."/>
            <person name="Jeong J.-H."/>
            <person name="Kim D."/>
            <person name="Kim S."/>
            <person name="Ryu S."/>
            <person name="Song J.Y."/>
            <person name="Lee S.K."/>
        </authorList>
    </citation>
    <scope>NUCLEOTIDE SEQUENCE [LARGE SCALE GENOMIC DNA]</scope>
    <source>
        <tissue evidence="1">Muscle</tissue>
    </source>
</reference>
<evidence type="ECO:0000313" key="1">
    <source>
        <dbReference type="EMBL" id="TNN45733.1"/>
    </source>
</evidence>
<keyword evidence="2" id="KW-1185">Reference proteome</keyword>
<gene>
    <name evidence="1" type="ORF">EYF80_044084</name>
</gene>
<dbReference type="AlphaFoldDB" id="A0A4Z2FYF8"/>
<dbReference type="Proteomes" id="UP000314294">
    <property type="component" value="Unassembled WGS sequence"/>
</dbReference>
<accession>A0A4Z2FYF8</accession>
<comment type="caution">
    <text evidence="1">The sequence shown here is derived from an EMBL/GenBank/DDBJ whole genome shotgun (WGS) entry which is preliminary data.</text>
</comment>
<dbReference type="EMBL" id="SRLO01000828">
    <property type="protein sequence ID" value="TNN45733.1"/>
    <property type="molecule type" value="Genomic_DNA"/>
</dbReference>
<protein>
    <submittedName>
        <fullName evidence="1">Uncharacterized protein</fullName>
    </submittedName>
</protein>
<name>A0A4Z2FYF8_9TELE</name>
<evidence type="ECO:0000313" key="2">
    <source>
        <dbReference type="Proteomes" id="UP000314294"/>
    </source>
</evidence>